<dbReference type="InterPro" id="IPR006521">
    <property type="entry name" value="Tail_protein_I"/>
</dbReference>
<sequence length="215" mass="24948">MDKNVRNTSLADIMPSNLLEHEPVRAAARAIAPQLKGIANTLRLDAIIAHIDELPENIIDMLAWQWRVDFYDVELNLDEKRRAVKQSIAMHRIKGTKRAVMMALRMVYASGEVSEWFEYGGRPYYFRVRFIRPETIRLEDVDRVIRIIYAVKNMRSWLESIGFTRPVRIGMYHGAAVSMNRTYRILPSRPRNATIHSGTYQGIAISVYKEVVIRE</sequence>
<dbReference type="EMBL" id="BK015990">
    <property type="protein sequence ID" value="DAF88661.1"/>
    <property type="molecule type" value="Genomic_DNA"/>
</dbReference>
<organism evidence="1">
    <name type="scientific">Myoviridae sp. ctCdG12</name>
    <dbReference type="NCBI Taxonomy" id="2825052"/>
    <lineage>
        <taxon>Viruses</taxon>
        <taxon>Duplodnaviria</taxon>
        <taxon>Heunggongvirae</taxon>
        <taxon>Uroviricota</taxon>
        <taxon>Caudoviricetes</taxon>
    </lineage>
</organism>
<accession>A0A8S5U2L2</accession>
<evidence type="ECO:0000313" key="1">
    <source>
        <dbReference type="EMBL" id="DAF88661.1"/>
    </source>
</evidence>
<protein>
    <submittedName>
        <fullName evidence="1">Tail protein</fullName>
    </submittedName>
</protein>
<name>A0A8S5U2L2_9CAUD</name>
<proteinExistence type="predicted"/>
<dbReference type="NCBIfam" id="TIGR01634">
    <property type="entry name" value="tail_P2_I"/>
    <property type="match status" value="1"/>
</dbReference>
<reference evidence="1" key="1">
    <citation type="journal article" date="2021" name="Proc. Natl. Acad. Sci. U.S.A.">
        <title>A Catalog of Tens of Thousands of Viruses from Human Metagenomes Reveals Hidden Associations with Chronic Diseases.</title>
        <authorList>
            <person name="Tisza M.J."/>
            <person name="Buck C.B."/>
        </authorList>
    </citation>
    <scope>NUCLEOTIDE SEQUENCE</scope>
    <source>
        <strain evidence="1">CtCdG12</strain>
    </source>
</reference>
<dbReference type="Pfam" id="PF09684">
    <property type="entry name" value="Tail_P2_I"/>
    <property type="match status" value="1"/>
</dbReference>